<organism evidence="2 3">
    <name type="scientific">Littorina saxatilis</name>
    <dbReference type="NCBI Taxonomy" id="31220"/>
    <lineage>
        <taxon>Eukaryota</taxon>
        <taxon>Metazoa</taxon>
        <taxon>Spiralia</taxon>
        <taxon>Lophotrochozoa</taxon>
        <taxon>Mollusca</taxon>
        <taxon>Gastropoda</taxon>
        <taxon>Caenogastropoda</taxon>
        <taxon>Littorinimorpha</taxon>
        <taxon>Littorinoidea</taxon>
        <taxon>Littorinidae</taxon>
        <taxon>Littorina</taxon>
    </lineage>
</organism>
<evidence type="ECO:0000313" key="2">
    <source>
        <dbReference type="EMBL" id="KAK7110159.1"/>
    </source>
</evidence>
<keyword evidence="3" id="KW-1185">Reference proteome</keyword>
<reference evidence="2 3" key="1">
    <citation type="submission" date="2024-02" db="EMBL/GenBank/DDBJ databases">
        <title>Chromosome-scale genome assembly of the rough periwinkle Littorina saxatilis.</title>
        <authorList>
            <person name="De Jode A."/>
            <person name="Faria R."/>
            <person name="Formenti G."/>
            <person name="Sims Y."/>
            <person name="Smith T.P."/>
            <person name="Tracey A."/>
            <person name="Wood J.M.D."/>
            <person name="Zagrodzka Z.B."/>
            <person name="Johannesson K."/>
            <person name="Butlin R.K."/>
            <person name="Leder E.H."/>
        </authorList>
    </citation>
    <scope>NUCLEOTIDE SEQUENCE [LARGE SCALE GENOMIC DNA]</scope>
    <source>
        <strain evidence="2">Snail1</strain>
        <tissue evidence="2">Muscle</tissue>
    </source>
</reference>
<evidence type="ECO:0000256" key="1">
    <source>
        <dbReference type="SAM" id="SignalP"/>
    </source>
</evidence>
<protein>
    <submittedName>
        <fullName evidence="2">Uncharacterized protein</fullName>
    </submittedName>
</protein>
<dbReference type="EMBL" id="JBAMIC010000003">
    <property type="protein sequence ID" value="KAK7110159.1"/>
    <property type="molecule type" value="Genomic_DNA"/>
</dbReference>
<dbReference type="AlphaFoldDB" id="A0AAN9BRR1"/>
<proteinExistence type="predicted"/>
<dbReference type="SUPFAM" id="SSF56436">
    <property type="entry name" value="C-type lectin-like"/>
    <property type="match status" value="1"/>
</dbReference>
<dbReference type="InterPro" id="IPR016187">
    <property type="entry name" value="CTDL_fold"/>
</dbReference>
<accession>A0AAN9BRR1</accession>
<keyword evidence="1" id="KW-0732">Signal</keyword>
<dbReference type="Proteomes" id="UP001374579">
    <property type="component" value="Unassembled WGS sequence"/>
</dbReference>
<evidence type="ECO:0000313" key="3">
    <source>
        <dbReference type="Proteomes" id="UP001374579"/>
    </source>
</evidence>
<feature type="signal peptide" evidence="1">
    <location>
        <begin position="1"/>
        <end position="28"/>
    </location>
</feature>
<feature type="chain" id="PRO_5042815932" evidence="1">
    <location>
        <begin position="29"/>
        <end position="115"/>
    </location>
</feature>
<comment type="caution">
    <text evidence="2">The sequence shown here is derived from an EMBL/GenBank/DDBJ whole genome shotgun (WGS) entry which is preliminary data.</text>
</comment>
<gene>
    <name evidence="2" type="ORF">V1264_014083</name>
</gene>
<sequence length="115" mass="12786">METSGRSALLTAIVLTCLLLVTLPPAASFSLHQSGETRCPDDWYKFVELCWTKVPEELTVSEQLASIYCQRNNAQLYLSDSAALCMNTGIQEDADKSYTSDLQMLQKRLMGNNGM</sequence>
<name>A0AAN9BRR1_9CAEN</name>